<feature type="region of interest" description="Disordered" evidence="1">
    <location>
        <begin position="197"/>
        <end position="264"/>
    </location>
</feature>
<comment type="caution">
    <text evidence="3">The sequence shown here is derived from an EMBL/GenBank/DDBJ whole genome shotgun (WGS) entry which is preliminary data.</text>
</comment>
<accession>A0ABP8R9Y1</accession>
<gene>
    <name evidence="3" type="ORF">GCM10023191_099500</name>
</gene>
<evidence type="ECO:0008006" key="5">
    <source>
        <dbReference type="Google" id="ProtNLM"/>
    </source>
</evidence>
<feature type="compositionally biased region" description="Pro residues" evidence="1">
    <location>
        <begin position="150"/>
        <end position="159"/>
    </location>
</feature>
<evidence type="ECO:0000256" key="2">
    <source>
        <dbReference type="SAM" id="Phobius"/>
    </source>
</evidence>
<dbReference type="RefSeq" id="WP_345475663.1">
    <property type="nucleotide sequence ID" value="NZ_BAABHF010000069.1"/>
</dbReference>
<keyword evidence="2" id="KW-1133">Transmembrane helix</keyword>
<keyword evidence="4" id="KW-1185">Reference proteome</keyword>
<sequence length="264" mass="27092">MPKPLQVGDPAELGPFRLESRLHESAAGIVYLAADPQGRRVEVALLTTAAAGDAAARDRFRAAVEAESPRVGVVPSVPRPAGPGGPSPVVAALPDGGAPWVATAHEEGRPGAERFLKPVLLERGWGLGRRRRGGPSFQQYWLSGPKAPALQPPPAPPTAPEAARDTKGLAAAVASLAALLVLLGLLVLLLYSCEPSPKPPTPTEVPTTVPVQPPPPPEPTPSRPSPSPSRSGEKSQTPGPSRTGGPGTMNPAGHGGPVTARTSW</sequence>
<protein>
    <recommendedName>
        <fullName evidence="5">Serine/threonine protein kinase</fullName>
    </recommendedName>
</protein>
<name>A0ABP8R9Y1_9ACTN</name>
<feature type="region of interest" description="Disordered" evidence="1">
    <location>
        <begin position="136"/>
        <end position="163"/>
    </location>
</feature>
<organism evidence="3 4">
    <name type="scientific">Actinoallomurus oryzae</name>
    <dbReference type="NCBI Taxonomy" id="502180"/>
    <lineage>
        <taxon>Bacteria</taxon>
        <taxon>Bacillati</taxon>
        <taxon>Actinomycetota</taxon>
        <taxon>Actinomycetes</taxon>
        <taxon>Streptosporangiales</taxon>
        <taxon>Thermomonosporaceae</taxon>
        <taxon>Actinoallomurus</taxon>
    </lineage>
</organism>
<feature type="compositionally biased region" description="Pro residues" evidence="1">
    <location>
        <begin position="211"/>
        <end position="227"/>
    </location>
</feature>
<feature type="transmembrane region" description="Helical" evidence="2">
    <location>
        <begin position="169"/>
        <end position="191"/>
    </location>
</feature>
<dbReference type="Gene3D" id="3.30.200.20">
    <property type="entry name" value="Phosphorylase Kinase, domain 1"/>
    <property type="match status" value="1"/>
</dbReference>
<evidence type="ECO:0000313" key="4">
    <source>
        <dbReference type="Proteomes" id="UP001500503"/>
    </source>
</evidence>
<keyword evidence="2" id="KW-0472">Membrane</keyword>
<keyword evidence="2" id="KW-0812">Transmembrane</keyword>
<proteinExistence type="predicted"/>
<evidence type="ECO:0000256" key="1">
    <source>
        <dbReference type="SAM" id="MobiDB-lite"/>
    </source>
</evidence>
<evidence type="ECO:0000313" key="3">
    <source>
        <dbReference type="EMBL" id="GAA4521277.1"/>
    </source>
</evidence>
<dbReference type="Proteomes" id="UP001500503">
    <property type="component" value="Unassembled WGS sequence"/>
</dbReference>
<dbReference type="EMBL" id="BAABHF010000069">
    <property type="protein sequence ID" value="GAA4521277.1"/>
    <property type="molecule type" value="Genomic_DNA"/>
</dbReference>
<reference evidence="4" key="1">
    <citation type="journal article" date="2019" name="Int. J. Syst. Evol. Microbiol.">
        <title>The Global Catalogue of Microorganisms (GCM) 10K type strain sequencing project: providing services to taxonomists for standard genome sequencing and annotation.</title>
        <authorList>
            <consortium name="The Broad Institute Genomics Platform"/>
            <consortium name="The Broad Institute Genome Sequencing Center for Infectious Disease"/>
            <person name="Wu L."/>
            <person name="Ma J."/>
        </authorList>
    </citation>
    <scope>NUCLEOTIDE SEQUENCE [LARGE SCALE GENOMIC DNA]</scope>
    <source>
        <strain evidence="4">JCM 17933</strain>
    </source>
</reference>